<accession>A0A517Q900</accession>
<evidence type="ECO:0000313" key="1">
    <source>
        <dbReference type="EMBL" id="QDT28109.1"/>
    </source>
</evidence>
<organism evidence="1 2">
    <name type="scientific">Gimesia panareensis</name>
    <dbReference type="NCBI Taxonomy" id="2527978"/>
    <lineage>
        <taxon>Bacteria</taxon>
        <taxon>Pseudomonadati</taxon>
        <taxon>Planctomycetota</taxon>
        <taxon>Planctomycetia</taxon>
        <taxon>Planctomycetales</taxon>
        <taxon>Planctomycetaceae</taxon>
        <taxon>Gimesia</taxon>
    </lineage>
</organism>
<keyword evidence="2" id="KW-1185">Reference proteome</keyword>
<dbReference type="AlphaFoldDB" id="A0A517Q900"/>
<dbReference type="RefSeq" id="WP_145450743.1">
    <property type="nucleotide sequence ID" value="NZ_CP037421.1"/>
</dbReference>
<reference evidence="1 2" key="1">
    <citation type="submission" date="2019-03" db="EMBL/GenBank/DDBJ databases">
        <title>Deep-cultivation of Planctomycetes and their phenomic and genomic characterization uncovers novel biology.</title>
        <authorList>
            <person name="Wiegand S."/>
            <person name="Jogler M."/>
            <person name="Boedeker C."/>
            <person name="Pinto D."/>
            <person name="Vollmers J."/>
            <person name="Rivas-Marin E."/>
            <person name="Kohn T."/>
            <person name="Peeters S.H."/>
            <person name="Heuer A."/>
            <person name="Rast P."/>
            <person name="Oberbeckmann S."/>
            <person name="Bunk B."/>
            <person name="Jeske O."/>
            <person name="Meyerdierks A."/>
            <person name="Storesund J.E."/>
            <person name="Kallscheuer N."/>
            <person name="Luecker S."/>
            <person name="Lage O.M."/>
            <person name="Pohl T."/>
            <person name="Merkel B.J."/>
            <person name="Hornburger P."/>
            <person name="Mueller R.-W."/>
            <person name="Bruemmer F."/>
            <person name="Labrenz M."/>
            <person name="Spormann A.M."/>
            <person name="Op den Camp H."/>
            <person name="Overmann J."/>
            <person name="Amann R."/>
            <person name="Jetten M.S.M."/>
            <person name="Mascher T."/>
            <person name="Medema M.H."/>
            <person name="Devos D.P."/>
            <person name="Kaster A.-K."/>
            <person name="Ovreas L."/>
            <person name="Rohde M."/>
            <person name="Galperin M.Y."/>
            <person name="Jogler C."/>
        </authorList>
    </citation>
    <scope>NUCLEOTIDE SEQUENCE [LARGE SCALE GENOMIC DNA]</scope>
    <source>
        <strain evidence="1 2">Enr10</strain>
    </source>
</reference>
<evidence type="ECO:0000313" key="2">
    <source>
        <dbReference type="Proteomes" id="UP000315647"/>
    </source>
</evidence>
<sequence length="116" mass="13023">MHTAIEEALEKLLPTQQILDQLSEILADWGHEVSVGEEEERVHVAPDTKLELISKSALYTPYDLCFGTGFKVIVAIGGVVELDEKRSHIVPGICFITLWYNKDRKLITTDLSDTIL</sequence>
<proteinExistence type="predicted"/>
<name>A0A517Q900_9PLAN</name>
<gene>
    <name evidence="1" type="ORF">Enr10x_34480</name>
</gene>
<dbReference type="Proteomes" id="UP000315647">
    <property type="component" value="Chromosome"/>
</dbReference>
<dbReference type="EMBL" id="CP037421">
    <property type="protein sequence ID" value="QDT28109.1"/>
    <property type="molecule type" value="Genomic_DNA"/>
</dbReference>
<protein>
    <submittedName>
        <fullName evidence="1">Uncharacterized protein</fullName>
    </submittedName>
</protein>